<keyword evidence="5" id="KW-0653">Protein transport</keyword>
<evidence type="ECO:0000256" key="9">
    <source>
        <dbReference type="SAM" id="MobiDB-lite"/>
    </source>
</evidence>
<dbReference type="GO" id="GO:0015031">
    <property type="term" value="P:protein transport"/>
    <property type="evidence" value="ECO:0007669"/>
    <property type="project" value="UniProtKB-KW"/>
</dbReference>
<feature type="non-terminal residue" evidence="11">
    <location>
        <position position="510"/>
    </location>
</feature>
<keyword evidence="7" id="KW-0472">Membrane</keyword>
<dbReference type="Pfam" id="PF08318">
    <property type="entry name" value="COG4_m"/>
    <property type="match status" value="1"/>
</dbReference>
<dbReference type="InParanoid" id="A0A409X056"/>
<proteinExistence type="inferred from homology"/>
<dbReference type="InterPro" id="IPR013167">
    <property type="entry name" value="COG4_M"/>
</dbReference>
<dbReference type="InterPro" id="IPR048682">
    <property type="entry name" value="COG4"/>
</dbReference>
<evidence type="ECO:0000256" key="2">
    <source>
        <dbReference type="ARBA" id="ARBA00009215"/>
    </source>
</evidence>
<dbReference type="InterPro" id="IPR048680">
    <property type="entry name" value="COG4_N"/>
</dbReference>
<evidence type="ECO:0000256" key="1">
    <source>
        <dbReference type="ARBA" id="ARBA00004395"/>
    </source>
</evidence>
<keyword evidence="4" id="KW-0813">Transport</keyword>
<dbReference type="STRING" id="231916.A0A409X056"/>
<gene>
    <name evidence="11" type="ORF">CVT26_013223</name>
</gene>
<feature type="region of interest" description="Disordered" evidence="9">
    <location>
        <begin position="361"/>
        <end position="388"/>
    </location>
</feature>
<dbReference type="Pfam" id="PF20663">
    <property type="entry name" value="COG4_N"/>
    <property type="match status" value="1"/>
</dbReference>
<organism evidence="11 12">
    <name type="scientific">Gymnopilus dilepis</name>
    <dbReference type="NCBI Taxonomy" id="231916"/>
    <lineage>
        <taxon>Eukaryota</taxon>
        <taxon>Fungi</taxon>
        <taxon>Dikarya</taxon>
        <taxon>Basidiomycota</taxon>
        <taxon>Agaricomycotina</taxon>
        <taxon>Agaricomycetes</taxon>
        <taxon>Agaricomycetidae</taxon>
        <taxon>Agaricales</taxon>
        <taxon>Agaricineae</taxon>
        <taxon>Hymenogastraceae</taxon>
        <taxon>Gymnopilus</taxon>
    </lineage>
</organism>
<dbReference type="SMART" id="SM00762">
    <property type="entry name" value="Cog4"/>
    <property type="match status" value="1"/>
</dbReference>
<evidence type="ECO:0000256" key="6">
    <source>
        <dbReference type="ARBA" id="ARBA00023034"/>
    </source>
</evidence>
<comment type="similarity">
    <text evidence="2">Belongs to the COG4 family.</text>
</comment>
<dbReference type="PANTHER" id="PTHR24016">
    <property type="entry name" value="CONSERVED OLIGOMERIC GOLGI COMPLEX SUBUNIT 4"/>
    <property type="match status" value="1"/>
</dbReference>
<feature type="region of interest" description="Disordered" evidence="9">
    <location>
        <begin position="291"/>
        <end position="324"/>
    </location>
</feature>
<keyword evidence="12" id="KW-1185">Reference proteome</keyword>
<evidence type="ECO:0000259" key="10">
    <source>
        <dbReference type="SMART" id="SM00762"/>
    </source>
</evidence>
<dbReference type="PANTHER" id="PTHR24016:SF0">
    <property type="entry name" value="CONSERVED OLIGOMERIC GOLGI COMPLEX SUBUNIT 4"/>
    <property type="match status" value="1"/>
</dbReference>
<protein>
    <recommendedName>
        <fullName evidence="3">Conserved oligomeric Golgi complex subunit 4</fullName>
    </recommendedName>
    <alternativeName>
        <fullName evidence="8">Component of oligomeric Golgi complex 4</fullName>
    </alternativeName>
</protein>
<evidence type="ECO:0000256" key="5">
    <source>
        <dbReference type="ARBA" id="ARBA00022927"/>
    </source>
</evidence>
<feature type="compositionally biased region" description="Polar residues" evidence="9">
    <location>
        <begin position="298"/>
        <end position="312"/>
    </location>
</feature>
<evidence type="ECO:0000313" key="12">
    <source>
        <dbReference type="Proteomes" id="UP000284706"/>
    </source>
</evidence>
<evidence type="ECO:0000256" key="4">
    <source>
        <dbReference type="ARBA" id="ARBA00022448"/>
    </source>
</evidence>
<evidence type="ECO:0000256" key="8">
    <source>
        <dbReference type="ARBA" id="ARBA00031340"/>
    </source>
</evidence>
<dbReference type="GO" id="GO:0000139">
    <property type="term" value="C:Golgi membrane"/>
    <property type="evidence" value="ECO:0007669"/>
    <property type="project" value="UniProtKB-SubCell"/>
</dbReference>
<keyword evidence="6" id="KW-0333">Golgi apparatus</keyword>
<evidence type="ECO:0000256" key="3">
    <source>
        <dbReference type="ARBA" id="ARBA00020975"/>
    </source>
</evidence>
<evidence type="ECO:0000313" key="11">
    <source>
        <dbReference type="EMBL" id="PPQ84112.1"/>
    </source>
</evidence>
<name>A0A409X056_9AGAR</name>
<comment type="caution">
    <text evidence="11">The sequence shown here is derived from an EMBL/GenBank/DDBJ whole genome shotgun (WGS) entry which is preliminary data.</text>
</comment>
<dbReference type="FunCoup" id="A0A409X056">
    <property type="interactions" value="510"/>
</dbReference>
<sequence>MNDPRTLTTLPEILSALSALQSEEAELSSSLSQLLNDREPIVASLDHLHALLPQLDELEADANVLASRVSNTAKTAQWVGGRVRSLDEEMGRVREAADRVGQVMELKSSLLALQSSIEMKDWEAAARHCARAMALPLDVIAGPYAEAVVPTAESHLPPVQTLQDARETLLKVFRENFAEASRARDSSATSRFFKLFPAIGWEEEGLEAYANFVVELVQVKAPPTAKSSSPLYYITALTALFESIALIVDQHQPVVEKYYGPGKMKSVVKRLLEESDRVTKSLCSGWEEDRSMQRKLSEVTNNPPIPLHSSTSHPRRPPEDLSIDPREVDKVLSELAGMVGRWNLFKKFILDALMLKEDAEKQDAEKQDAEGEQNGDETSPPPVRISPADKEMLDNTASQKLFDQLISTYYIPMEVWYTRTIMDKAHRLSSPNLSQSPVTTTTPDDVFYILKAVLSRLITTGSPAAIEKTALQLRDAIDRDYVGVIKHKLDEVYKTQPPSSMGMGMGVGVG</sequence>
<dbReference type="EMBL" id="NHYE01004525">
    <property type="protein sequence ID" value="PPQ84112.1"/>
    <property type="molecule type" value="Genomic_DNA"/>
</dbReference>
<feature type="domain" description="COG4 transport protein middle alpha-helical bundle" evidence="10">
    <location>
        <begin position="162"/>
        <end position="490"/>
    </location>
</feature>
<dbReference type="AlphaFoldDB" id="A0A409X056"/>
<dbReference type="Proteomes" id="UP000284706">
    <property type="component" value="Unassembled WGS sequence"/>
</dbReference>
<dbReference type="OrthoDB" id="47059at2759"/>
<evidence type="ECO:0000256" key="7">
    <source>
        <dbReference type="ARBA" id="ARBA00023136"/>
    </source>
</evidence>
<reference evidence="11 12" key="1">
    <citation type="journal article" date="2018" name="Evol. Lett.">
        <title>Horizontal gene cluster transfer increased hallucinogenic mushroom diversity.</title>
        <authorList>
            <person name="Reynolds H.T."/>
            <person name="Vijayakumar V."/>
            <person name="Gluck-Thaler E."/>
            <person name="Korotkin H.B."/>
            <person name="Matheny P.B."/>
            <person name="Slot J.C."/>
        </authorList>
    </citation>
    <scope>NUCLEOTIDE SEQUENCE [LARGE SCALE GENOMIC DNA]</scope>
    <source>
        <strain evidence="11 12">SRW20</strain>
    </source>
</reference>
<comment type="subcellular location">
    <subcellularLocation>
        <location evidence="1">Golgi apparatus membrane</location>
        <topology evidence="1">Peripheral membrane protein</topology>
    </subcellularLocation>
</comment>
<accession>A0A409X056</accession>